<name>A0ABV5BHQ6_9BACL</name>
<sequence length="73" mass="8026">MKSSCVIEVEEDSLVIDLPEEQSHLEAWLGDIESCGGDAAPWVELLDKVIGHVQSDSSDESETEKEHTSEAVR</sequence>
<accession>A0ABV5BHQ6</accession>
<evidence type="ECO:0000256" key="1">
    <source>
        <dbReference type="SAM" id="MobiDB-lite"/>
    </source>
</evidence>
<reference evidence="2 3" key="1">
    <citation type="submission" date="2024-09" db="EMBL/GenBank/DDBJ databases">
        <authorList>
            <person name="Ruan L."/>
        </authorList>
    </citation>
    <scope>NUCLEOTIDE SEQUENCE [LARGE SCALE GENOMIC DNA]</scope>
    <source>
        <strain evidence="2 3">D33</strain>
    </source>
</reference>
<evidence type="ECO:0008006" key="4">
    <source>
        <dbReference type="Google" id="ProtNLM"/>
    </source>
</evidence>
<evidence type="ECO:0000313" key="3">
    <source>
        <dbReference type="Proteomes" id="UP001580407"/>
    </source>
</evidence>
<evidence type="ECO:0000313" key="2">
    <source>
        <dbReference type="EMBL" id="MFB5685140.1"/>
    </source>
</evidence>
<protein>
    <recommendedName>
        <fullName evidence="4">PH domain-containing protein</fullName>
    </recommendedName>
</protein>
<dbReference type="Proteomes" id="UP001580407">
    <property type="component" value="Unassembled WGS sequence"/>
</dbReference>
<feature type="compositionally biased region" description="Basic and acidic residues" evidence="1">
    <location>
        <begin position="64"/>
        <end position="73"/>
    </location>
</feature>
<dbReference type="RefSeq" id="WP_375528796.1">
    <property type="nucleotide sequence ID" value="NZ_JBHILM010000059.1"/>
</dbReference>
<comment type="caution">
    <text evidence="2">The sequence shown here is derived from an EMBL/GenBank/DDBJ whole genome shotgun (WGS) entry which is preliminary data.</text>
</comment>
<keyword evidence="3" id="KW-1185">Reference proteome</keyword>
<gene>
    <name evidence="2" type="ORF">ACE3NQ_29955</name>
</gene>
<feature type="region of interest" description="Disordered" evidence="1">
    <location>
        <begin position="53"/>
        <end position="73"/>
    </location>
</feature>
<organism evidence="2 3">
    <name type="scientific">Paenibacillus terreus</name>
    <dbReference type="NCBI Taxonomy" id="1387834"/>
    <lineage>
        <taxon>Bacteria</taxon>
        <taxon>Bacillati</taxon>
        <taxon>Bacillota</taxon>
        <taxon>Bacilli</taxon>
        <taxon>Bacillales</taxon>
        <taxon>Paenibacillaceae</taxon>
        <taxon>Paenibacillus</taxon>
    </lineage>
</organism>
<proteinExistence type="predicted"/>
<dbReference type="EMBL" id="JBHILM010000059">
    <property type="protein sequence ID" value="MFB5685140.1"/>
    <property type="molecule type" value="Genomic_DNA"/>
</dbReference>